<feature type="transmembrane region" description="Helical" evidence="1">
    <location>
        <begin position="182"/>
        <end position="204"/>
    </location>
</feature>
<dbReference type="InterPro" id="IPR000160">
    <property type="entry name" value="GGDEF_dom"/>
</dbReference>
<keyword evidence="1" id="KW-1133">Transmembrane helix</keyword>
<dbReference type="InterPro" id="IPR043128">
    <property type="entry name" value="Rev_trsase/Diguanyl_cyclase"/>
</dbReference>
<dbReference type="RefSeq" id="WP_377288917.1">
    <property type="nucleotide sequence ID" value="NZ_JBHSBM010000017.1"/>
</dbReference>
<dbReference type="InterPro" id="IPR035965">
    <property type="entry name" value="PAS-like_dom_sf"/>
</dbReference>
<feature type="transmembrane region" description="Helical" evidence="1">
    <location>
        <begin position="32"/>
        <end position="56"/>
    </location>
</feature>
<dbReference type="InterPro" id="IPR050469">
    <property type="entry name" value="Diguanylate_Cyclase"/>
</dbReference>
<dbReference type="CDD" id="cd00130">
    <property type="entry name" value="PAS"/>
    <property type="match status" value="1"/>
</dbReference>
<accession>A0ABV8IAR3</accession>
<dbReference type="PANTHER" id="PTHR45138:SF9">
    <property type="entry name" value="DIGUANYLATE CYCLASE DGCM-RELATED"/>
    <property type="match status" value="1"/>
</dbReference>
<keyword evidence="1" id="KW-0472">Membrane</keyword>
<evidence type="ECO:0000313" key="3">
    <source>
        <dbReference type="EMBL" id="MFC4060087.1"/>
    </source>
</evidence>
<feature type="domain" description="GGDEF" evidence="2">
    <location>
        <begin position="408"/>
        <end position="540"/>
    </location>
</feature>
<evidence type="ECO:0000259" key="2">
    <source>
        <dbReference type="PROSITE" id="PS50887"/>
    </source>
</evidence>
<comment type="caution">
    <text evidence="3">The sequence shown here is derived from an EMBL/GenBank/DDBJ whole genome shotgun (WGS) entry which is preliminary data.</text>
</comment>
<name>A0ABV8IAR3_9ACTN</name>
<dbReference type="NCBIfam" id="TIGR00254">
    <property type="entry name" value="GGDEF"/>
    <property type="match status" value="1"/>
</dbReference>
<feature type="transmembrane region" description="Helical" evidence="1">
    <location>
        <begin position="100"/>
        <end position="119"/>
    </location>
</feature>
<proteinExistence type="predicted"/>
<dbReference type="CDD" id="cd01949">
    <property type="entry name" value="GGDEF"/>
    <property type="match status" value="1"/>
</dbReference>
<dbReference type="InterPro" id="IPR000014">
    <property type="entry name" value="PAS"/>
</dbReference>
<feature type="transmembrane region" description="Helical" evidence="1">
    <location>
        <begin position="68"/>
        <end position="88"/>
    </location>
</feature>
<dbReference type="Pfam" id="PF16927">
    <property type="entry name" value="HisKA_7TM"/>
    <property type="match status" value="1"/>
</dbReference>
<dbReference type="SUPFAM" id="SSF55785">
    <property type="entry name" value="PYP-like sensor domain (PAS domain)"/>
    <property type="match status" value="1"/>
</dbReference>
<sequence>MESAVSALFFALAAMVDSVVAVAGWRRRHVTPAVGAVAVISASSATWSAVAVLGYLVDDLRLLRPAGAVVLIAISVMVAAFFCLSLAVADRTWRLSRGTALWLAAEPALFLVALATDPWHHLVVTSVGSADPRGLPGVLSLGFGPVLSAHTVYGFALYSVAAVRLAHGWLRGPRPQRRLYRAILLGQFLSMLAGVPIILSSAGMMGTGPAMGMLPLGYCASAVLTYWALVRNSLHELVPVERTRVFDMLGDMVMTVDASGRVLDLNPAAERLIRRIAPDLPERLTGIMSTDVLGRVPVLADGVETGYALTDARGGTVDLDVRVSVLRDRLGEAAGWVFVARDVTAFNDQRRALQHANERLRGQLAVIEALRADLAEQAVRDALTGLHNRRYLMEALRREMRLAIAEDRPLSVALLDVDHFKRINDRYGHGAGDQVLARFAELVGGHVGPGDVLARYGGEEFVVVLPGAAGEQAWERVDAVRREVAAGPVPAGGHTLPVTFSAGVAALTGVCKSEELLHAADEALYEAKRAGRNRVVLAPPPADPAAAA</sequence>
<keyword evidence="4" id="KW-1185">Reference proteome</keyword>
<gene>
    <name evidence="3" type="ORF">ACFOWE_17420</name>
</gene>
<dbReference type="EMBL" id="JBHSBM010000017">
    <property type="protein sequence ID" value="MFC4060087.1"/>
    <property type="molecule type" value="Genomic_DNA"/>
</dbReference>
<dbReference type="PROSITE" id="PS50887">
    <property type="entry name" value="GGDEF"/>
    <property type="match status" value="1"/>
</dbReference>
<dbReference type="EC" id="2.7.7.65" evidence="3"/>
<keyword evidence="3" id="KW-0808">Transferase</keyword>
<dbReference type="InterPro" id="IPR029787">
    <property type="entry name" value="Nucleotide_cyclase"/>
</dbReference>
<evidence type="ECO:0000256" key="1">
    <source>
        <dbReference type="SAM" id="Phobius"/>
    </source>
</evidence>
<dbReference type="GO" id="GO:0052621">
    <property type="term" value="F:diguanylate cyclase activity"/>
    <property type="evidence" value="ECO:0007669"/>
    <property type="project" value="UniProtKB-EC"/>
</dbReference>
<dbReference type="InterPro" id="IPR031621">
    <property type="entry name" value="HisKA_7TM"/>
</dbReference>
<keyword evidence="1" id="KW-0812">Transmembrane</keyword>
<feature type="transmembrane region" description="Helical" evidence="1">
    <location>
        <begin position="6"/>
        <end position="25"/>
    </location>
</feature>
<protein>
    <submittedName>
        <fullName evidence="3">Diguanylate cyclase</fullName>
        <ecNumber evidence="3">2.7.7.65</ecNumber>
    </submittedName>
</protein>
<dbReference type="SUPFAM" id="SSF55073">
    <property type="entry name" value="Nucleotide cyclase"/>
    <property type="match status" value="1"/>
</dbReference>
<keyword evidence="3" id="KW-0548">Nucleotidyltransferase</keyword>
<dbReference type="SMART" id="SM00267">
    <property type="entry name" value="GGDEF"/>
    <property type="match status" value="1"/>
</dbReference>
<dbReference type="Pfam" id="PF00990">
    <property type="entry name" value="GGDEF"/>
    <property type="match status" value="1"/>
</dbReference>
<dbReference type="PANTHER" id="PTHR45138">
    <property type="entry name" value="REGULATORY COMPONENTS OF SENSORY TRANSDUCTION SYSTEM"/>
    <property type="match status" value="1"/>
</dbReference>
<feature type="transmembrane region" description="Helical" evidence="1">
    <location>
        <begin position="139"/>
        <end position="161"/>
    </location>
</feature>
<reference evidence="4" key="1">
    <citation type="journal article" date="2019" name="Int. J. Syst. Evol. Microbiol.">
        <title>The Global Catalogue of Microorganisms (GCM) 10K type strain sequencing project: providing services to taxonomists for standard genome sequencing and annotation.</title>
        <authorList>
            <consortium name="The Broad Institute Genomics Platform"/>
            <consortium name="The Broad Institute Genome Sequencing Center for Infectious Disease"/>
            <person name="Wu L."/>
            <person name="Ma J."/>
        </authorList>
    </citation>
    <scope>NUCLEOTIDE SEQUENCE [LARGE SCALE GENOMIC DNA]</scope>
    <source>
        <strain evidence="4">TBRC 4489</strain>
    </source>
</reference>
<dbReference type="Gene3D" id="3.30.450.20">
    <property type="entry name" value="PAS domain"/>
    <property type="match status" value="1"/>
</dbReference>
<dbReference type="Proteomes" id="UP001595850">
    <property type="component" value="Unassembled WGS sequence"/>
</dbReference>
<organism evidence="3 4">
    <name type="scientific">Planomonospora corallina</name>
    <dbReference type="NCBI Taxonomy" id="1806052"/>
    <lineage>
        <taxon>Bacteria</taxon>
        <taxon>Bacillati</taxon>
        <taxon>Actinomycetota</taxon>
        <taxon>Actinomycetes</taxon>
        <taxon>Streptosporangiales</taxon>
        <taxon>Streptosporangiaceae</taxon>
        <taxon>Planomonospora</taxon>
    </lineage>
</organism>
<dbReference type="Gene3D" id="3.30.70.270">
    <property type="match status" value="1"/>
</dbReference>
<evidence type="ECO:0000313" key="4">
    <source>
        <dbReference type="Proteomes" id="UP001595850"/>
    </source>
</evidence>